<feature type="transmembrane region" description="Helical" evidence="11">
    <location>
        <begin position="36"/>
        <end position="63"/>
    </location>
</feature>
<feature type="transmembrane region" description="Helical" evidence="11">
    <location>
        <begin position="160"/>
        <end position="182"/>
    </location>
</feature>
<accession>A7SPL3</accession>
<evidence type="ECO:0000256" key="11">
    <source>
        <dbReference type="SAM" id="Phobius"/>
    </source>
</evidence>
<dbReference type="CDD" id="cd00637">
    <property type="entry name" value="7tm_classA_rhodopsin-like"/>
    <property type="match status" value="1"/>
</dbReference>
<evidence type="ECO:0000256" key="2">
    <source>
        <dbReference type="ARBA" id="ARBA00022475"/>
    </source>
</evidence>
<evidence type="ECO:0000256" key="7">
    <source>
        <dbReference type="ARBA" id="ARBA00023170"/>
    </source>
</evidence>
<keyword evidence="6 11" id="KW-0472">Membrane</keyword>
<evidence type="ECO:0000256" key="3">
    <source>
        <dbReference type="ARBA" id="ARBA00022692"/>
    </source>
</evidence>
<proteinExistence type="predicted"/>
<keyword evidence="5" id="KW-0297">G-protein coupled receptor</keyword>
<dbReference type="Proteomes" id="UP000001593">
    <property type="component" value="Unassembled WGS sequence"/>
</dbReference>
<dbReference type="InterPro" id="IPR017452">
    <property type="entry name" value="GPCR_Rhodpsn_7TM"/>
</dbReference>
<evidence type="ECO:0000313" key="13">
    <source>
        <dbReference type="EMBL" id="EDO34325.1"/>
    </source>
</evidence>
<evidence type="ECO:0000256" key="1">
    <source>
        <dbReference type="ARBA" id="ARBA00004651"/>
    </source>
</evidence>
<dbReference type="GO" id="GO:0005886">
    <property type="term" value="C:plasma membrane"/>
    <property type="evidence" value="ECO:0007669"/>
    <property type="project" value="UniProtKB-SubCell"/>
</dbReference>
<sequence>MATGEQNFNRTLGNESLSHIALSENSTNLIRMYRRVEFVCAVLMVLLAPITVITNGVLLVTIWKDPLKCLRKVPTTLFIIGLSFADLMTGIVVEPAFIFHYFSCYLDKKTDLSKALFIIASNISSIAISVSYVIVLAMSASQYIAITRPHRYKQIITRPIVLVVVVASTGYFLAFSMIQFAGVSRSSFHLLGVIMHPTLISICLVVLHILMRRAFKQRVRTPARRRTLPQWSLREGEPGSHGSRISFHFASSGSPIISKERATRLMRSPRNHEEQGTTPGNFDPTTPVSVTTKHSPGKHRHENVRVTIEEKEKALHESFIGIPSVSGQDGIVNSHKRSKLEKDPEPQTKMHLGNIRRRKPEVEKQFAIVAMYLTAILLFTCIPHITIFKVFDMWCLREYVAACIAYVEKRRFSHIYLGQQLN</sequence>
<dbReference type="InterPro" id="IPR000276">
    <property type="entry name" value="GPCR_Rhodpsn"/>
</dbReference>
<evidence type="ECO:0000313" key="14">
    <source>
        <dbReference type="Proteomes" id="UP000001593"/>
    </source>
</evidence>
<feature type="region of interest" description="Disordered" evidence="10">
    <location>
        <begin position="265"/>
        <end position="300"/>
    </location>
</feature>
<dbReference type="PRINTS" id="PR00237">
    <property type="entry name" value="GPCRRHODOPSN"/>
</dbReference>
<keyword evidence="7" id="KW-0675">Receptor</keyword>
<feature type="transmembrane region" description="Helical" evidence="11">
    <location>
        <begin position="188"/>
        <end position="210"/>
    </location>
</feature>
<comment type="subcellular location">
    <subcellularLocation>
        <location evidence="1">Cell membrane</location>
        <topology evidence="1">Multi-pass membrane protein</topology>
    </subcellularLocation>
</comment>
<keyword evidence="8" id="KW-0325">Glycoprotein</keyword>
<dbReference type="PhylomeDB" id="A7SPL3"/>
<dbReference type="PROSITE" id="PS50262">
    <property type="entry name" value="G_PROTEIN_RECEP_F1_2"/>
    <property type="match status" value="1"/>
</dbReference>
<keyword evidence="3 11" id="KW-0812">Transmembrane</keyword>
<name>A7SPL3_NEMVE</name>
<keyword evidence="9" id="KW-0807">Transducer</keyword>
<feature type="transmembrane region" description="Helical" evidence="11">
    <location>
        <begin position="75"/>
        <end position="103"/>
    </location>
</feature>
<feature type="compositionally biased region" description="Polar residues" evidence="10">
    <location>
        <begin position="276"/>
        <end position="294"/>
    </location>
</feature>
<evidence type="ECO:0000256" key="5">
    <source>
        <dbReference type="ARBA" id="ARBA00023040"/>
    </source>
</evidence>
<dbReference type="PANTHER" id="PTHR24246:SF27">
    <property type="entry name" value="ADENOSINE RECEPTOR, ISOFORM A"/>
    <property type="match status" value="1"/>
</dbReference>
<dbReference type="GO" id="GO:0004930">
    <property type="term" value="F:G protein-coupled receptor activity"/>
    <property type="evidence" value="ECO:0007669"/>
    <property type="project" value="UniProtKB-KW"/>
</dbReference>
<dbReference type="PANTHER" id="PTHR24246">
    <property type="entry name" value="OLFACTORY RECEPTOR AND ADENOSINE RECEPTOR"/>
    <property type="match status" value="1"/>
</dbReference>
<dbReference type="InParanoid" id="A7SPL3"/>
<dbReference type="Gene3D" id="1.20.1070.10">
    <property type="entry name" value="Rhodopsin 7-helix transmembrane proteins"/>
    <property type="match status" value="1"/>
</dbReference>
<dbReference type="AlphaFoldDB" id="A7SPL3"/>
<dbReference type="Pfam" id="PF00001">
    <property type="entry name" value="7tm_1"/>
    <property type="match status" value="1"/>
</dbReference>
<dbReference type="EMBL" id="DS469735">
    <property type="protein sequence ID" value="EDO34325.1"/>
    <property type="molecule type" value="Genomic_DNA"/>
</dbReference>
<feature type="transmembrane region" description="Helical" evidence="11">
    <location>
        <begin position="115"/>
        <end position="139"/>
    </location>
</feature>
<keyword evidence="14" id="KW-1185">Reference proteome</keyword>
<protein>
    <recommendedName>
        <fullName evidence="12">G-protein coupled receptors family 1 profile domain-containing protein</fullName>
    </recommendedName>
</protein>
<evidence type="ECO:0000259" key="12">
    <source>
        <dbReference type="PROSITE" id="PS50262"/>
    </source>
</evidence>
<reference evidence="13 14" key="1">
    <citation type="journal article" date="2007" name="Science">
        <title>Sea anemone genome reveals ancestral eumetazoan gene repertoire and genomic organization.</title>
        <authorList>
            <person name="Putnam N.H."/>
            <person name="Srivastava M."/>
            <person name="Hellsten U."/>
            <person name="Dirks B."/>
            <person name="Chapman J."/>
            <person name="Salamov A."/>
            <person name="Terry A."/>
            <person name="Shapiro H."/>
            <person name="Lindquist E."/>
            <person name="Kapitonov V.V."/>
            <person name="Jurka J."/>
            <person name="Genikhovich G."/>
            <person name="Grigoriev I.V."/>
            <person name="Lucas S.M."/>
            <person name="Steele R.E."/>
            <person name="Finnerty J.R."/>
            <person name="Technau U."/>
            <person name="Martindale M.Q."/>
            <person name="Rokhsar D.S."/>
        </authorList>
    </citation>
    <scope>NUCLEOTIDE SEQUENCE [LARGE SCALE GENOMIC DNA]</scope>
    <source>
        <strain evidence="14">CH2 X CH6</strain>
    </source>
</reference>
<organism evidence="13 14">
    <name type="scientific">Nematostella vectensis</name>
    <name type="common">Starlet sea anemone</name>
    <dbReference type="NCBI Taxonomy" id="45351"/>
    <lineage>
        <taxon>Eukaryota</taxon>
        <taxon>Metazoa</taxon>
        <taxon>Cnidaria</taxon>
        <taxon>Anthozoa</taxon>
        <taxon>Hexacorallia</taxon>
        <taxon>Actiniaria</taxon>
        <taxon>Edwardsiidae</taxon>
        <taxon>Nematostella</taxon>
    </lineage>
</organism>
<gene>
    <name evidence="13" type="ORF">NEMVEDRAFT_v1g215465</name>
</gene>
<evidence type="ECO:0000256" key="10">
    <source>
        <dbReference type="SAM" id="MobiDB-lite"/>
    </source>
</evidence>
<keyword evidence="2" id="KW-1003">Cell membrane</keyword>
<evidence type="ECO:0000256" key="6">
    <source>
        <dbReference type="ARBA" id="ARBA00023136"/>
    </source>
</evidence>
<keyword evidence="4 11" id="KW-1133">Transmembrane helix</keyword>
<evidence type="ECO:0000256" key="8">
    <source>
        <dbReference type="ARBA" id="ARBA00023180"/>
    </source>
</evidence>
<evidence type="ECO:0000256" key="9">
    <source>
        <dbReference type="ARBA" id="ARBA00023224"/>
    </source>
</evidence>
<evidence type="ECO:0000256" key="4">
    <source>
        <dbReference type="ARBA" id="ARBA00022989"/>
    </source>
</evidence>
<feature type="transmembrane region" description="Helical" evidence="11">
    <location>
        <begin position="366"/>
        <end position="387"/>
    </location>
</feature>
<dbReference type="HOGENOM" id="CLU_651010_0_0_1"/>
<feature type="domain" description="G-protein coupled receptors family 1 profile" evidence="12">
    <location>
        <begin position="54"/>
        <end position="167"/>
    </location>
</feature>
<dbReference type="SUPFAM" id="SSF81321">
    <property type="entry name" value="Family A G protein-coupled receptor-like"/>
    <property type="match status" value="1"/>
</dbReference>